<reference evidence="5 6" key="1">
    <citation type="submission" date="2024-04" db="EMBL/GenBank/DDBJ databases">
        <title>Biological Control Activity of Plant Growth Promoting Rhizobacteria Burkholderia pyrrocinia BX1 against Tobacco black shank Introduction Tobacco black shank (TBS) caused by the oomycete Phytophthora. nicotianae (P. nicotianae) has become a destructive soil.</title>
        <authorList>
            <person name="Liu X."/>
            <person name="Shu C."/>
        </authorList>
    </citation>
    <scope>NUCLEOTIDE SEQUENCE [LARGE SCALE GENOMIC DNA]</scope>
    <source>
        <strain evidence="5 6">BX1</strain>
    </source>
</reference>
<keyword evidence="6" id="KW-1185">Reference proteome</keyword>
<proteinExistence type="predicted"/>
<feature type="domain" description="OmpA-like" evidence="4">
    <location>
        <begin position="315"/>
        <end position="435"/>
    </location>
</feature>
<keyword evidence="3" id="KW-0812">Transmembrane</keyword>
<evidence type="ECO:0000313" key="6">
    <source>
        <dbReference type="Proteomes" id="UP001484179"/>
    </source>
</evidence>
<dbReference type="NCBIfam" id="TIGR03349">
    <property type="entry name" value="IV_VI_DotU"/>
    <property type="match status" value="1"/>
</dbReference>
<gene>
    <name evidence="5" type="ORF">WN985_21900</name>
</gene>
<dbReference type="Pfam" id="PF09850">
    <property type="entry name" value="DotU"/>
    <property type="match status" value="1"/>
</dbReference>
<dbReference type="EMBL" id="CP150850">
    <property type="protein sequence ID" value="WZW58095.1"/>
    <property type="molecule type" value="Genomic_DNA"/>
</dbReference>
<keyword evidence="1 3" id="KW-0472">Membrane</keyword>
<dbReference type="NCBIfam" id="NF005444">
    <property type="entry name" value="PRK07033.1"/>
    <property type="match status" value="1"/>
</dbReference>
<evidence type="ECO:0000256" key="3">
    <source>
        <dbReference type="SAM" id="Phobius"/>
    </source>
</evidence>
<evidence type="ECO:0000256" key="1">
    <source>
        <dbReference type="PROSITE-ProRule" id="PRU00473"/>
    </source>
</evidence>
<dbReference type="CDD" id="cd07185">
    <property type="entry name" value="OmpA_C-like"/>
    <property type="match status" value="1"/>
</dbReference>
<dbReference type="PANTHER" id="PTHR38033:SF1">
    <property type="entry name" value="DOTU FAMILY TYPE IV_VI SECRETION SYSTEM PROTEIN"/>
    <property type="match status" value="1"/>
</dbReference>
<dbReference type="InterPro" id="IPR017732">
    <property type="entry name" value="T4/T6SS_DotU"/>
</dbReference>
<dbReference type="SUPFAM" id="SSF103088">
    <property type="entry name" value="OmpA-like"/>
    <property type="match status" value="1"/>
</dbReference>
<dbReference type="PANTHER" id="PTHR38033">
    <property type="entry name" value="MEMBRANE PROTEIN-RELATED"/>
    <property type="match status" value="1"/>
</dbReference>
<dbReference type="Proteomes" id="UP001484179">
    <property type="component" value="Chromosome 2"/>
</dbReference>
<dbReference type="InterPro" id="IPR017733">
    <property type="entry name" value="OmpA-like_dom_proteobacteria"/>
</dbReference>
<dbReference type="InterPro" id="IPR038522">
    <property type="entry name" value="T4/T6SS_DotU_sf"/>
</dbReference>
<sequence length="447" mass="47651">MNTSSDSIATGAGAGGFVPPNPGGMHPAAASGASSASGSAGPTATQPRPGRWAASGTNPLVAAANPLLNLVPQIRSTVHHPNPAWLREHLVVEIRQFEARAQEAGVPSEAIIGARYCLCTALDEAAALTPWGGSVWSSHSLLVSFHNETWGGEKFFHLLERLSQQPRQHLDLLELLYFCLALGFEGRYRVLDNGHAQLDALRHQLALTIRSVRGEFDPALSPHWRDVVTRDVARRFVVPLWVCVALALLIGFGVFVGLRIALAGHSDQLFASIDALHVPKLQPAQAPPRPAPAPRIAKFLAPEIAAGLVSVRDDADRSVIVLRGDGLFKSGSTSVIDRYVPVLARVADALNKVPGNVRVTGYTDDTPVHTARFASNWDLSRERAEAVRSMIAARLDHPERLAAEGRGTLDPVAPNDSPANRALNRRVEITLLPAPGSAAVGATQGAN</sequence>
<organism evidence="5 6">
    <name type="scientific">Burkholderia pyrrocinia</name>
    <name type="common">Pseudomonas pyrrocinia</name>
    <dbReference type="NCBI Taxonomy" id="60550"/>
    <lineage>
        <taxon>Bacteria</taxon>
        <taxon>Pseudomonadati</taxon>
        <taxon>Pseudomonadota</taxon>
        <taxon>Betaproteobacteria</taxon>
        <taxon>Burkholderiales</taxon>
        <taxon>Burkholderiaceae</taxon>
        <taxon>Burkholderia</taxon>
        <taxon>Burkholderia cepacia complex</taxon>
    </lineage>
</organism>
<dbReference type="NCBIfam" id="TIGR03350">
    <property type="entry name" value="type_VI_ompA"/>
    <property type="match status" value="1"/>
</dbReference>
<feature type="compositionally biased region" description="Low complexity" evidence="2">
    <location>
        <begin position="28"/>
        <end position="41"/>
    </location>
</feature>
<feature type="transmembrane region" description="Helical" evidence="3">
    <location>
        <begin position="238"/>
        <end position="262"/>
    </location>
</feature>
<evidence type="ECO:0000313" key="5">
    <source>
        <dbReference type="EMBL" id="WZW58095.1"/>
    </source>
</evidence>
<dbReference type="Pfam" id="PF00691">
    <property type="entry name" value="OmpA"/>
    <property type="match status" value="1"/>
</dbReference>
<evidence type="ECO:0000256" key="2">
    <source>
        <dbReference type="SAM" id="MobiDB-lite"/>
    </source>
</evidence>
<dbReference type="Gene3D" id="1.25.40.590">
    <property type="entry name" value="Type IV / VI secretion system, DotU"/>
    <property type="match status" value="1"/>
</dbReference>
<keyword evidence="3" id="KW-1133">Transmembrane helix</keyword>
<dbReference type="InterPro" id="IPR036737">
    <property type="entry name" value="OmpA-like_sf"/>
</dbReference>
<dbReference type="RefSeq" id="WP_342311566.1">
    <property type="nucleotide sequence ID" value="NZ_CP150850.1"/>
</dbReference>
<accession>A0ABZ3BS68</accession>
<dbReference type="InterPro" id="IPR006665">
    <property type="entry name" value="OmpA-like"/>
</dbReference>
<dbReference type="Gene3D" id="3.30.1330.60">
    <property type="entry name" value="OmpA-like domain"/>
    <property type="match status" value="1"/>
</dbReference>
<feature type="region of interest" description="Disordered" evidence="2">
    <location>
        <begin position="1"/>
        <end position="56"/>
    </location>
</feature>
<evidence type="ECO:0000259" key="4">
    <source>
        <dbReference type="PROSITE" id="PS51123"/>
    </source>
</evidence>
<dbReference type="PROSITE" id="PS51123">
    <property type="entry name" value="OMPA_2"/>
    <property type="match status" value="1"/>
</dbReference>
<dbReference type="NCBIfam" id="NF038228">
    <property type="entry name" value="IcmH_DotU_IVB"/>
    <property type="match status" value="1"/>
</dbReference>
<protein>
    <submittedName>
        <fullName evidence="5">DotU family type VI secretion system protein</fullName>
    </submittedName>
</protein>
<name>A0ABZ3BS68_BURPY</name>